<accession>A0ABT1S6Y7</accession>
<dbReference type="Proteomes" id="UP001524478">
    <property type="component" value="Unassembled WGS sequence"/>
</dbReference>
<evidence type="ECO:0008006" key="3">
    <source>
        <dbReference type="Google" id="ProtNLM"/>
    </source>
</evidence>
<protein>
    <recommendedName>
        <fullName evidence="3">Restriction endonuclease</fullName>
    </recommendedName>
</protein>
<gene>
    <name evidence="1" type="ORF">NE686_03995</name>
</gene>
<dbReference type="RefSeq" id="WP_256310521.1">
    <property type="nucleotide sequence ID" value="NZ_JANGAC010000002.1"/>
</dbReference>
<keyword evidence="2" id="KW-1185">Reference proteome</keyword>
<organism evidence="1 2">
    <name type="scientific">Tissierella carlieri</name>
    <dbReference type="NCBI Taxonomy" id="689904"/>
    <lineage>
        <taxon>Bacteria</taxon>
        <taxon>Bacillati</taxon>
        <taxon>Bacillota</taxon>
        <taxon>Tissierellia</taxon>
        <taxon>Tissierellales</taxon>
        <taxon>Tissierellaceae</taxon>
        <taxon>Tissierella</taxon>
    </lineage>
</organism>
<evidence type="ECO:0000313" key="2">
    <source>
        <dbReference type="Proteomes" id="UP001524478"/>
    </source>
</evidence>
<reference evidence="1 2" key="1">
    <citation type="submission" date="2022-06" db="EMBL/GenBank/DDBJ databases">
        <title>Isolation of gut microbiota from human fecal samples.</title>
        <authorList>
            <person name="Pamer E.G."/>
            <person name="Barat B."/>
            <person name="Waligurski E."/>
            <person name="Medina S."/>
            <person name="Paddock L."/>
            <person name="Mostad J."/>
        </authorList>
    </citation>
    <scope>NUCLEOTIDE SEQUENCE [LARGE SCALE GENOMIC DNA]</scope>
    <source>
        <strain evidence="1 2">DFI.7.95</strain>
    </source>
</reference>
<name>A0ABT1S6Y7_9FIRM</name>
<proteinExistence type="predicted"/>
<evidence type="ECO:0000313" key="1">
    <source>
        <dbReference type="EMBL" id="MCQ4922233.1"/>
    </source>
</evidence>
<comment type="caution">
    <text evidence="1">The sequence shown here is derived from an EMBL/GenBank/DDBJ whole genome shotgun (WGS) entry which is preliminary data.</text>
</comment>
<sequence length="326" mass="37948">MINHSFSKEIIITKKDILPLVYFIISMFQQENTHRQGTSSKSDLIGGYLDRWINKIPENIIFNKFILEDKPYTVVNDYFIYGAQSDKNAPDILGIKSGNRLIKFAEFEDDTWKQCSGMPHIEVKTFRKNQKLVSVRETQLKDDNFYVFVESDFNSDYLLQLFDAEIYGNEFLDKIVMDWDFVRSNKKSIIMQPQSLKRNADDIIGTLKLISIIKGNDIRKNAVCCGEKENMYYIKNISEALRITSPLKESEQKSIYEFFKGDSIDLWNGIKMTPINCNKPKDVIIKKVNKKSLYCEALDDCTIYDFHLEAGKKYKIDLEVFERSSG</sequence>
<dbReference type="EMBL" id="JANGAC010000002">
    <property type="protein sequence ID" value="MCQ4922233.1"/>
    <property type="molecule type" value="Genomic_DNA"/>
</dbReference>